<dbReference type="OrthoDB" id="654211at2759"/>
<sequence>MENTYGATTWDRRSLHQYQSETRPDNTSTPPPLLKREHSLDMSEYSVSPAQSPVAGMAIYDHHGQPRQMLVRSTSEPSLYNEYQGQQTQQHQDHQLPPYTYDRQQQSPTTTASPNQTYSHVHSVVHSPVDTGSPSSAYSMENNGAIYYNVSQGSGMDTYPRSYLSPPLARKHSAPSLPPIQQSMTVSTTFSFPTHVAMQQQYPVSPPPSPPDHSTYTGSQYDRVPLTTYYHQTNRVKKQRKPKQREQFAVFSSDHKIFKCTFENCTSRFSRQEHLRRHENTHYPERKPYVCPVERCWRPFSRTDNLKQHLHSHKKPGGKNRYVPDLVVE</sequence>
<feature type="region of interest" description="Disordered" evidence="5">
    <location>
        <begin position="77"/>
        <end position="120"/>
    </location>
</feature>
<dbReference type="InterPro" id="IPR013087">
    <property type="entry name" value="Znf_C2H2_type"/>
</dbReference>
<keyword evidence="2 4" id="KW-0863">Zinc-finger</keyword>
<evidence type="ECO:0000256" key="4">
    <source>
        <dbReference type="PROSITE-ProRule" id="PRU00042"/>
    </source>
</evidence>
<evidence type="ECO:0000256" key="5">
    <source>
        <dbReference type="SAM" id="MobiDB-lite"/>
    </source>
</evidence>
<dbReference type="PROSITE" id="PS50157">
    <property type="entry name" value="ZINC_FINGER_C2H2_2"/>
    <property type="match status" value="2"/>
</dbReference>
<dbReference type="STRING" id="1160509.A0A3N4I194"/>
<evidence type="ECO:0000256" key="2">
    <source>
        <dbReference type="ARBA" id="ARBA00022771"/>
    </source>
</evidence>
<keyword evidence="8" id="KW-1185">Reference proteome</keyword>
<feature type="compositionally biased region" description="Basic residues" evidence="5">
    <location>
        <begin position="308"/>
        <end position="318"/>
    </location>
</feature>
<dbReference type="Pfam" id="PF00096">
    <property type="entry name" value="zf-C2H2"/>
    <property type="match status" value="2"/>
</dbReference>
<protein>
    <recommendedName>
        <fullName evidence="6">C2H2-type domain-containing protein</fullName>
    </recommendedName>
</protein>
<feature type="compositionally biased region" description="Polar residues" evidence="5">
    <location>
        <begin position="102"/>
        <end position="118"/>
    </location>
</feature>
<feature type="region of interest" description="Disordered" evidence="5">
    <location>
        <begin position="1"/>
        <end position="49"/>
    </location>
</feature>
<evidence type="ECO:0000259" key="6">
    <source>
        <dbReference type="PROSITE" id="PS50157"/>
    </source>
</evidence>
<name>A0A3N4I194_ASCIM</name>
<dbReference type="SUPFAM" id="SSF57667">
    <property type="entry name" value="beta-beta-alpha zinc fingers"/>
    <property type="match status" value="2"/>
</dbReference>
<dbReference type="SMART" id="SM00355">
    <property type="entry name" value="ZnF_C2H2"/>
    <property type="match status" value="2"/>
</dbReference>
<dbReference type="AlphaFoldDB" id="A0A3N4I194"/>
<dbReference type="InterPro" id="IPR036236">
    <property type="entry name" value="Znf_C2H2_sf"/>
</dbReference>
<dbReference type="GO" id="GO:0008270">
    <property type="term" value="F:zinc ion binding"/>
    <property type="evidence" value="ECO:0007669"/>
    <property type="project" value="UniProtKB-KW"/>
</dbReference>
<feature type="domain" description="C2H2-type" evidence="6">
    <location>
        <begin position="258"/>
        <end position="287"/>
    </location>
</feature>
<feature type="domain" description="C2H2-type" evidence="6">
    <location>
        <begin position="289"/>
        <end position="313"/>
    </location>
</feature>
<evidence type="ECO:0000313" key="8">
    <source>
        <dbReference type="Proteomes" id="UP000275078"/>
    </source>
</evidence>
<feature type="compositionally biased region" description="Polar residues" evidence="5">
    <location>
        <begin position="16"/>
        <end position="28"/>
    </location>
</feature>
<dbReference type="PANTHER" id="PTHR23235">
    <property type="entry name" value="KRUEPPEL-LIKE TRANSCRIPTION FACTOR"/>
    <property type="match status" value="1"/>
</dbReference>
<feature type="region of interest" description="Disordered" evidence="5">
    <location>
        <begin position="200"/>
        <end position="221"/>
    </location>
</feature>
<keyword evidence="1" id="KW-0479">Metal-binding</keyword>
<organism evidence="7 8">
    <name type="scientific">Ascobolus immersus RN42</name>
    <dbReference type="NCBI Taxonomy" id="1160509"/>
    <lineage>
        <taxon>Eukaryota</taxon>
        <taxon>Fungi</taxon>
        <taxon>Dikarya</taxon>
        <taxon>Ascomycota</taxon>
        <taxon>Pezizomycotina</taxon>
        <taxon>Pezizomycetes</taxon>
        <taxon>Pezizales</taxon>
        <taxon>Ascobolaceae</taxon>
        <taxon>Ascobolus</taxon>
    </lineage>
</organism>
<dbReference type="PROSITE" id="PS00028">
    <property type="entry name" value="ZINC_FINGER_C2H2_1"/>
    <property type="match status" value="2"/>
</dbReference>
<evidence type="ECO:0000256" key="1">
    <source>
        <dbReference type="ARBA" id="ARBA00022723"/>
    </source>
</evidence>
<evidence type="ECO:0000256" key="3">
    <source>
        <dbReference type="ARBA" id="ARBA00022833"/>
    </source>
</evidence>
<gene>
    <name evidence="7" type="ORF">BJ508DRAFT_363854</name>
</gene>
<keyword evidence="3" id="KW-0862">Zinc</keyword>
<feature type="region of interest" description="Disordered" evidence="5">
    <location>
        <begin position="308"/>
        <end position="329"/>
    </location>
</feature>
<reference evidence="7 8" key="1">
    <citation type="journal article" date="2018" name="Nat. Ecol. Evol.">
        <title>Pezizomycetes genomes reveal the molecular basis of ectomycorrhizal truffle lifestyle.</title>
        <authorList>
            <person name="Murat C."/>
            <person name="Payen T."/>
            <person name="Noel B."/>
            <person name="Kuo A."/>
            <person name="Morin E."/>
            <person name="Chen J."/>
            <person name="Kohler A."/>
            <person name="Krizsan K."/>
            <person name="Balestrini R."/>
            <person name="Da Silva C."/>
            <person name="Montanini B."/>
            <person name="Hainaut M."/>
            <person name="Levati E."/>
            <person name="Barry K.W."/>
            <person name="Belfiori B."/>
            <person name="Cichocki N."/>
            <person name="Clum A."/>
            <person name="Dockter R.B."/>
            <person name="Fauchery L."/>
            <person name="Guy J."/>
            <person name="Iotti M."/>
            <person name="Le Tacon F."/>
            <person name="Lindquist E.A."/>
            <person name="Lipzen A."/>
            <person name="Malagnac F."/>
            <person name="Mello A."/>
            <person name="Molinier V."/>
            <person name="Miyauchi S."/>
            <person name="Poulain J."/>
            <person name="Riccioni C."/>
            <person name="Rubini A."/>
            <person name="Sitrit Y."/>
            <person name="Splivallo R."/>
            <person name="Traeger S."/>
            <person name="Wang M."/>
            <person name="Zifcakova L."/>
            <person name="Wipf D."/>
            <person name="Zambonelli A."/>
            <person name="Paolocci F."/>
            <person name="Nowrousian M."/>
            <person name="Ottonello S."/>
            <person name="Baldrian P."/>
            <person name="Spatafora J.W."/>
            <person name="Henrissat B."/>
            <person name="Nagy L.G."/>
            <person name="Aury J.M."/>
            <person name="Wincker P."/>
            <person name="Grigoriev I.V."/>
            <person name="Bonfante P."/>
            <person name="Martin F.M."/>
        </authorList>
    </citation>
    <scope>NUCLEOTIDE SEQUENCE [LARGE SCALE GENOMIC DNA]</scope>
    <source>
        <strain evidence="7 8">RN42</strain>
    </source>
</reference>
<dbReference type="EMBL" id="ML119711">
    <property type="protein sequence ID" value="RPA78468.1"/>
    <property type="molecule type" value="Genomic_DNA"/>
</dbReference>
<proteinExistence type="predicted"/>
<dbReference type="Proteomes" id="UP000275078">
    <property type="component" value="Unassembled WGS sequence"/>
</dbReference>
<accession>A0A3N4I194</accession>
<dbReference type="Gene3D" id="3.30.160.60">
    <property type="entry name" value="Classic Zinc Finger"/>
    <property type="match status" value="2"/>
</dbReference>
<evidence type="ECO:0000313" key="7">
    <source>
        <dbReference type="EMBL" id="RPA78468.1"/>
    </source>
</evidence>